<dbReference type="PROSITE" id="PS51464">
    <property type="entry name" value="SIS"/>
    <property type="match status" value="1"/>
</dbReference>
<name>A0AAV9C5C0_ACOCL</name>
<gene>
    <name evidence="2" type="primary">SETH3</name>
    <name evidence="2" type="ORF">QJS10_CPB21g00058</name>
</gene>
<dbReference type="Pfam" id="PF01380">
    <property type="entry name" value="SIS"/>
    <property type="match status" value="1"/>
</dbReference>
<reference evidence="2" key="2">
    <citation type="submission" date="2023-06" db="EMBL/GenBank/DDBJ databases">
        <authorList>
            <person name="Ma L."/>
            <person name="Liu K.-W."/>
            <person name="Li Z."/>
            <person name="Hsiao Y.-Y."/>
            <person name="Qi Y."/>
            <person name="Fu T."/>
            <person name="Tang G."/>
            <person name="Zhang D."/>
            <person name="Sun W.-H."/>
            <person name="Liu D.-K."/>
            <person name="Li Y."/>
            <person name="Chen G.-Z."/>
            <person name="Liu X.-D."/>
            <person name="Liao X.-Y."/>
            <person name="Jiang Y.-T."/>
            <person name="Yu X."/>
            <person name="Hao Y."/>
            <person name="Huang J."/>
            <person name="Zhao X.-W."/>
            <person name="Ke S."/>
            <person name="Chen Y.-Y."/>
            <person name="Wu W.-L."/>
            <person name="Hsu J.-L."/>
            <person name="Lin Y.-F."/>
            <person name="Huang M.-D."/>
            <person name="Li C.-Y."/>
            <person name="Huang L."/>
            <person name="Wang Z.-W."/>
            <person name="Zhao X."/>
            <person name="Zhong W.-Y."/>
            <person name="Peng D.-H."/>
            <person name="Ahmad S."/>
            <person name="Lan S."/>
            <person name="Zhang J.-S."/>
            <person name="Tsai W.-C."/>
            <person name="Van De Peer Y."/>
            <person name="Liu Z.-J."/>
        </authorList>
    </citation>
    <scope>NUCLEOTIDE SEQUENCE</scope>
    <source>
        <strain evidence="2">CP</strain>
        <tissue evidence="2">Leaves</tissue>
    </source>
</reference>
<dbReference type="EMBL" id="JAUJYO010000021">
    <property type="protein sequence ID" value="KAK1283892.1"/>
    <property type="molecule type" value="Genomic_DNA"/>
</dbReference>
<dbReference type="AlphaFoldDB" id="A0AAV9C5C0"/>
<dbReference type="CDD" id="cd05014">
    <property type="entry name" value="SIS_Kpsf"/>
    <property type="match status" value="1"/>
</dbReference>
<dbReference type="Gene3D" id="3.40.50.10490">
    <property type="entry name" value="Glucose-6-phosphate isomerase like protein, domain 1"/>
    <property type="match status" value="1"/>
</dbReference>
<dbReference type="InterPro" id="IPR001347">
    <property type="entry name" value="SIS_dom"/>
</dbReference>
<protein>
    <submittedName>
        <fullName evidence="2">Arabinose 5-phosphate isomerase</fullName>
    </submittedName>
</protein>
<dbReference type="InterPro" id="IPR046348">
    <property type="entry name" value="SIS_dom_sf"/>
</dbReference>
<organism evidence="2 3">
    <name type="scientific">Acorus calamus</name>
    <name type="common">Sweet flag</name>
    <dbReference type="NCBI Taxonomy" id="4465"/>
    <lineage>
        <taxon>Eukaryota</taxon>
        <taxon>Viridiplantae</taxon>
        <taxon>Streptophyta</taxon>
        <taxon>Embryophyta</taxon>
        <taxon>Tracheophyta</taxon>
        <taxon>Spermatophyta</taxon>
        <taxon>Magnoliopsida</taxon>
        <taxon>Liliopsida</taxon>
        <taxon>Acoraceae</taxon>
        <taxon>Acorus</taxon>
    </lineage>
</organism>
<dbReference type="InterPro" id="IPR035474">
    <property type="entry name" value="SIS_Kpsf"/>
</dbReference>
<dbReference type="GO" id="GO:1901135">
    <property type="term" value="P:carbohydrate derivative metabolic process"/>
    <property type="evidence" value="ECO:0007669"/>
    <property type="project" value="InterPro"/>
</dbReference>
<accession>A0AAV9C5C0</accession>
<evidence type="ECO:0000259" key="1">
    <source>
        <dbReference type="PROSITE" id="PS51464"/>
    </source>
</evidence>
<dbReference type="PANTHER" id="PTHR47476">
    <property type="match status" value="1"/>
</dbReference>
<feature type="domain" description="SIS" evidence="1">
    <location>
        <begin position="49"/>
        <end position="195"/>
    </location>
</feature>
<keyword evidence="3" id="KW-1185">Reference proteome</keyword>
<dbReference type="GO" id="GO:0097367">
    <property type="term" value="F:carbohydrate derivative binding"/>
    <property type="evidence" value="ECO:0007669"/>
    <property type="project" value="InterPro"/>
</dbReference>
<sequence>MGSLSSPSEAPSKSKTLIDQSELRRLFDAQRQHLDHFFTRLDLSQAQAFAQALLDAPGAVFFTGVGKSGIVARKIASTLASLGFPRSAFLDPVDALHGDIGAVSPSDLLVLFSKSGASEELMRLVPCARARGAYLVSVTSSSSGKDQLSDACDLAVHLPVEREICPFDLAPVTSAAIQMIFGDTVAVALMAAKKLSRNEYAANHPAGRIGKSLIFRASEDYQSRCNGCGGNAEDGGATITGPIPACS</sequence>
<reference evidence="2" key="1">
    <citation type="journal article" date="2023" name="Nat. Commun.">
        <title>Diploid and tetraploid genomes of Acorus and the evolution of monocots.</title>
        <authorList>
            <person name="Ma L."/>
            <person name="Liu K.W."/>
            <person name="Li Z."/>
            <person name="Hsiao Y.Y."/>
            <person name="Qi Y."/>
            <person name="Fu T."/>
            <person name="Tang G.D."/>
            <person name="Zhang D."/>
            <person name="Sun W.H."/>
            <person name="Liu D.K."/>
            <person name="Li Y."/>
            <person name="Chen G.Z."/>
            <person name="Liu X.D."/>
            <person name="Liao X.Y."/>
            <person name="Jiang Y.T."/>
            <person name="Yu X."/>
            <person name="Hao Y."/>
            <person name="Huang J."/>
            <person name="Zhao X.W."/>
            <person name="Ke S."/>
            <person name="Chen Y.Y."/>
            <person name="Wu W.L."/>
            <person name="Hsu J.L."/>
            <person name="Lin Y.F."/>
            <person name="Huang M.D."/>
            <person name="Li C.Y."/>
            <person name="Huang L."/>
            <person name="Wang Z.W."/>
            <person name="Zhao X."/>
            <person name="Zhong W.Y."/>
            <person name="Peng D.H."/>
            <person name="Ahmad S."/>
            <person name="Lan S."/>
            <person name="Zhang J.S."/>
            <person name="Tsai W.C."/>
            <person name="Van de Peer Y."/>
            <person name="Liu Z.J."/>
        </authorList>
    </citation>
    <scope>NUCLEOTIDE SEQUENCE</scope>
    <source>
        <strain evidence="2">CP</strain>
    </source>
</reference>
<dbReference type="GO" id="GO:0016853">
    <property type="term" value="F:isomerase activity"/>
    <property type="evidence" value="ECO:0007669"/>
    <property type="project" value="UniProtKB-KW"/>
</dbReference>
<evidence type="ECO:0000313" key="3">
    <source>
        <dbReference type="Proteomes" id="UP001180020"/>
    </source>
</evidence>
<dbReference type="Proteomes" id="UP001180020">
    <property type="component" value="Unassembled WGS sequence"/>
</dbReference>
<keyword evidence="2" id="KW-0413">Isomerase</keyword>
<dbReference type="SUPFAM" id="SSF53697">
    <property type="entry name" value="SIS domain"/>
    <property type="match status" value="1"/>
</dbReference>
<evidence type="ECO:0000313" key="2">
    <source>
        <dbReference type="EMBL" id="KAK1283892.1"/>
    </source>
</evidence>
<proteinExistence type="predicted"/>
<comment type="caution">
    <text evidence="2">The sequence shown here is derived from an EMBL/GenBank/DDBJ whole genome shotgun (WGS) entry which is preliminary data.</text>
</comment>
<dbReference type="PANTHER" id="PTHR47476:SF2">
    <property type="entry name" value="ARABINOSE 5-PHOSPHATE ISOMERASE-RELATED"/>
    <property type="match status" value="1"/>
</dbReference>